<dbReference type="EC" id="2.7.11.1" evidence="1"/>
<evidence type="ECO:0000256" key="7">
    <source>
        <dbReference type="ARBA" id="ARBA00047899"/>
    </source>
</evidence>
<comment type="catalytic activity">
    <reaction evidence="7">
        <text>L-threonyl-[protein] + ATP = O-phospho-L-threonyl-[protein] + ADP + H(+)</text>
        <dbReference type="Rhea" id="RHEA:46608"/>
        <dbReference type="Rhea" id="RHEA-COMP:11060"/>
        <dbReference type="Rhea" id="RHEA-COMP:11605"/>
        <dbReference type="ChEBI" id="CHEBI:15378"/>
        <dbReference type="ChEBI" id="CHEBI:30013"/>
        <dbReference type="ChEBI" id="CHEBI:30616"/>
        <dbReference type="ChEBI" id="CHEBI:61977"/>
        <dbReference type="ChEBI" id="CHEBI:456216"/>
        <dbReference type="EC" id="2.7.11.1"/>
    </reaction>
</comment>
<feature type="compositionally biased region" description="Basic and acidic residues" evidence="11">
    <location>
        <begin position="1056"/>
        <end position="1087"/>
    </location>
</feature>
<gene>
    <name evidence="13" type="ORF">CSKR_114142</name>
</gene>
<dbReference type="PROSITE" id="PS00107">
    <property type="entry name" value="PROTEIN_KINASE_ATP"/>
    <property type="match status" value="1"/>
</dbReference>
<feature type="region of interest" description="Disordered" evidence="11">
    <location>
        <begin position="948"/>
        <end position="977"/>
    </location>
</feature>
<feature type="region of interest" description="Disordered" evidence="11">
    <location>
        <begin position="1138"/>
        <end position="1170"/>
    </location>
</feature>
<feature type="domain" description="Protein kinase" evidence="12">
    <location>
        <begin position="28"/>
        <end position="284"/>
    </location>
</feature>
<dbReference type="InterPro" id="IPR000719">
    <property type="entry name" value="Prot_kinase_dom"/>
</dbReference>
<evidence type="ECO:0000256" key="2">
    <source>
        <dbReference type="ARBA" id="ARBA00022527"/>
    </source>
</evidence>
<dbReference type="Gene3D" id="3.30.200.20">
    <property type="entry name" value="Phosphorylase Kinase, domain 1"/>
    <property type="match status" value="1"/>
</dbReference>
<keyword evidence="14" id="KW-1185">Reference proteome</keyword>
<feature type="coiled-coil region" evidence="10">
    <location>
        <begin position="681"/>
        <end position="756"/>
    </location>
</feature>
<dbReference type="AlphaFoldDB" id="A0A8T1MH91"/>
<name>A0A8T1MH91_CLOSI</name>
<comment type="caution">
    <text evidence="13">The sequence shown here is derived from an EMBL/GenBank/DDBJ whole genome shotgun (WGS) entry which is preliminary data.</text>
</comment>
<dbReference type="InterPro" id="IPR017441">
    <property type="entry name" value="Protein_kinase_ATP_BS"/>
</dbReference>
<reference evidence="13 14" key="1">
    <citation type="journal article" date="2018" name="Biotechnol. Adv.">
        <title>Improved genomic resources and new bioinformatic workflow for the carcinogenic parasite Clonorchis sinensis: Biotechnological implications.</title>
        <authorList>
            <person name="Wang D."/>
            <person name="Korhonen P.K."/>
            <person name="Gasser R.B."/>
            <person name="Young N.D."/>
        </authorList>
    </citation>
    <scope>NUCLEOTIDE SEQUENCE [LARGE SCALE GENOMIC DNA]</scope>
    <source>
        <strain evidence="13">Cs-k2</strain>
    </source>
</reference>
<protein>
    <recommendedName>
        <fullName evidence="1">non-specific serine/threonine protein kinase</fullName>
        <ecNumber evidence="1">2.7.11.1</ecNumber>
    </recommendedName>
</protein>
<evidence type="ECO:0000256" key="5">
    <source>
        <dbReference type="ARBA" id="ARBA00022777"/>
    </source>
</evidence>
<evidence type="ECO:0000256" key="10">
    <source>
        <dbReference type="SAM" id="Coils"/>
    </source>
</evidence>
<evidence type="ECO:0000313" key="13">
    <source>
        <dbReference type="EMBL" id="KAG5448081.1"/>
    </source>
</evidence>
<dbReference type="PROSITE" id="PS50011">
    <property type="entry name" value="PROTEIN_KINASE_DOM"/>
    <property type="match status" value="1"/>
</dbReference>
<feature type="compositionally biased region" description="Basic and acidic residues" evidence="11">
    <location>
        <begin position="1158"/>
        <end position="1170"/>
    </location>
</feature>
<dbReference type="OrthoDB" id="10016527at2759"/>
<dbReference type="GO" id="GO:0005737">
    <property type="term" value="C:cytoplasm"/>
    <property type="evidence" value="ECO:0007669"/>
    <property type="project" value="TreeGrafter"/>
</dbReference>
<proteinExistence type="predicted"/>
<feature type="compositionally biased region" description="Gly residues" evidence="11">
    <location>
        <begin position="1138"/>
        <end position="1151"/>
    </location>
</feature>
<accession>A0A8T1MH91</accession>
<evidence type="ECO:0000259" key="12">
    <source>
        <dbReference type="PROSITE" id="PS50011"/>
    </source>
</evidence>
<dbReference type="Gene3D" id="1.10.510.10">
    <property type="entry name" value="Transferase(Phosphotransferase) domain 1"/>
    <property type="match status" value="1"/>
</dbReference>
<evidence type="ECO:0000256" key="1">
    <source>
        <dbReference type="ARBA" id="ARBA00012513"/>
    </source>
</evidence>
<evidence type="ECO:0000256" key="3">
    <source>
        <dbReference type="ARBA" id="ARBA00022679"/>
    </source>
</evidence>
<feature type="binding site" evidence="9">
    <location>
        <position position="57"/>
    </location>
    <ligand>
        <name>ATP</name>
        <dbReference type="ChEBI" id="CHEBI:30616"/>
    </ligand>
</feature>
<feature type="region of interest" description="Disordered" evidence="11">
    <location>
        <begin position="518"/>
        <end position="548"/>
    </location>
</feature>
<feature type="compositionally biased region" description="Polar residues" evidence="11">
    <location>
        <begin position="775"/>
        <end position="785"/>
    </location>
</feature>
<evidence type="ECO:0000256" key="9">
    <source>
        <dbReference type="PROSITE-ProRule" id="PRU10141"/>
    </source>
</evidence>
<evidence type="ECO:0000313" key="14">
    <source>
        <dbReference type="Proteomes" id="UP000286415"/>
    </source>
</evidence>
<dbReference type="GO" id="GO:0005524">
    <property type="term" value="F:ATP binding"/>
    <property type="evidence" value="ECO:0007669"/>
    <property type="project" value="UniProtKB-UniRule"/>
</dbReference>
<feature type="region of interest" description="Disordered" evidence="11">
    <location>
        <begin position="765"/>
        <end position="785"/>
    </location>
</feature>
<reference evidence="13 14" key="2">
    <citation type="journal article" date="2021" name="Genomics">
        <title>High-quality reference genome for Clonorchis sinensis.</title>
        <authorList>
            <person name="Young N.D."/>
            <person name="Stroehlein A.J."/>
            <person name="Kinkar L."/>
            <person name="Wang T."/>
            <person name="Sohn W.M."/>
            <person name="Chang B.C.H."/>
            <person name="Kaur P."/>
            <person name="Weisz D."/>
            <person name="Dudchenko O."/>
            <person name="Aiden E.L."/>
            <person name="Korhonen P.K."/>
            <person name="Gasser R.B."/>
        </authorList>
    </citation>
    <scope>NUCLEOTIDE SEQUENCE [LARGE SCALE GENOMIC DNA]</scope>
    <source>
        <strain evidence="13">Cs-k2</strain>
    </source>
</reference>
<comment type="catalytic activity">
    <reaction evidence="8">
        <text>L-seryl-[protein] + ATP = O-phospho-L-seryl-[protein] + ADP + H(+)</text>
        <dbReference type="Rhea" id="RHEA:17989"/>
        <dbReference type="Rhea" id="RHEA-COMP:9863"/>
        <dbReference type="Rhea" id="RHEA-COMP:11604"/>
        <dbReference type="ChEBI" id="CHEBI:15378"/>
        <dbReference type="ChEBI" id="CHEBI:29999"/>
        <dbReference type="ChEBI" id="CHEBI:30616"/>
        <dbReference type="ChEBI" id="CHEBI:83421"/>
        <dbReference type="ChEBI" id="CHEBI:456216"/>
        <dbReference type="EC" id="2.7.11.1"/>
    </reaction>
</comment>
<feature type="region of interest" description="Disordered" evidence="11">
    <location>
        <begin position="1039"/>
        <end position="1087"/>
    </location>
</feature>
<dbReference type="GO" id="GO:0004674">
    <property type="term" value="F:protein serine/threonine kinase activity"/>
    <property type="evidence" value="ECO:0007669"/>
    <property type="project" value="UniProtKB-KW"/>
</dbReference>
<feature type="region of interest" description="Disordered" evidence="11">
    <location>
        <begin position="592"/>
        <end position="625"/>
    </location>
</feature>
<keyword evidence="4 9" id="KW-0547">Nucleotide-binding</keyword>
<feature type="compositionally biased region" description="Polar residues" evidence="11">
    <location>
        <begin position="529"/>
        <end position="548"/>
    </location>
</feature>
<evidence type="ECO:0000256" key="11">
    <source>
        <dbReference type="SAM" id="MobiDB-lite"/>
    </source>
</evidence>
<evidence type="ECO:0000256" key="4">
    <source>
        <dbReference type="ARBA" id="ARBA00022741"/>
    </source>
</evidence>
<feature type="coiled-coil region" evidence="10">
    <location>
        <begin position="987"/>
        <end position="1014"/>
    </location>
</feature>
<evidence type="ECO:0000256" key="6">
    <source>
        <dbReference type="ARBA" id="ARBA00022840"/>
    </source>
</evidence>
<sequence length="1170" mass="130874">MPRSLRNSVFKDPELSRLFSHEDPTHIFTDLRQIGCGSFGAVYYARNRLTDEVVAIKELKVDTKRKKSDEEWNDIVREIRFLSGLSHNNCVLPKGCYMKDQIPWLVMEYCIGSVADILEVHKLPLRENEIACIVREVLFGLQYLHSSHRIHRDIKAANILLTDSGGVKIGDFGSASFLSPANSFVGTPFWIAPEVILAMEDGIYDCRVDIWSLGITCIEMAELEPPYFSATNPMAALYQIASNDAPRLTGGDWSDVFRDFVSFVLQKDVATRPFCDQALAHPFCINVSHLIETLAELIQRTKAAVAAQENQISQKWKKILYESDLNRFSSSVLVSSAENSSLGGGSNNAGVEDIPQNHVSGSDIDLSGKGEQHASKSSATAVPQIEDGDLSEGDNTAVGLTDWPSHKGRVDGTARLILGDAARYRNSASTVDELDFYTGDSCSNSVESMGSDLSDSLLNQSGHRHLEPAAKLSVPGPEALNDNQPKFLVVPFPLVPPVIHNSYARSDDRESFRAASTEYLGPSLPNRPNRAQFSMTDASRSRSDAQSPSFNQVAASQLDNHLYANVGAPESAPLSGDSHVYHSIAVDSHQWKGPVRASADGPTEAMHPSLGGTKVTGEDASIPPPNTGHFSTLKTSQMMRGSMFNWNRSANPSDAISTGAVMLGLPHVIEGRASGFWRDQMNELKRLRTQHNKQMKQLVDKNKSEEEQLKYRLNREYETAKAVMKKEFQRLEEAHAAELERERKRATTAEADLANRLESETKAQLKSAKKARTRPVSTHDSPTTGTLKKVDSVDAIRRLRQDLTNLELRRAKRETLVLMQKLEGEHLHQYVRLEQKAGDQITALLLDQHAKLEELELGHLKKVHDLRLAQLEKQHQAELNNHHQYMERAKSKLQAKHLLEKKNLPKSLKQREIQIFKQFQDAARIQKKQFKLLREERIKAFRRTMELGTGPVSLGSSDSGVNNASGSSPASDRQDGHEVPLSVFPVFQDERQILENLKQEEKRKQSDLHEQYKKTVTELQKRQNDKVDSTRVREMEELEKHRAEGTKVLQHYQESQLRDVKKQQQKEREDLKNRIQSRKDSLEAAVKKNTDSLKEEAARKTRRLMEQHAQNLRAFDAQTASLGIDNAAVIGISDRMFGGGGPPGSGSGSSFGAGQRPADWRHSRMEFLPS</sequence>
<keyword evidence="2" id="KW-0723">Serine/threonine-protein kinase</keyword>
<feature type="region of interest" description="Disordered" evidence="11">
    <location>
        <begin position="339"/>
        <end position="403"/>
    </location>
</feature>
<dbReference type="InterPro" id="IPR011009">
    <property type="entry name" value="Kinase-like_dom_sf"/>
</dbReference>
<dbReference type="Pfam" id="PF00069">
    <property type="entry name" value="Pkinase"/>
    <property type="match status" value="1"/>
</dbReference>
<dbReference type="SUPFAM" id="SSF56112">
    <property type="entry name" value="Protein kinase-like (PK-like)"/>
    <property type="match status" value="1"/>
</dbReference>
<dbReference type="SMART" id="SM00220">
    <property type="entry name" value="S_TKc"/>
    <property type="match status" value="1"/>
</dbReference>
<keyword evidence="6 9" id="KW-0067">ATP-binding</keyword>
<keyword evidence="10" id="KW-0175">Coiled coil</keyword>
<dbReference type="PANTHER" id="PTHR47167:SF4">
    <property type="entry name" value="SERINE_THREONINE-PROTEIN KINASE TAO"/>
    <property type="match status" value="1"/>
</dbReference>
<dbReference type="InterPro" id="IPR051234">
    <property type="entry name" value="TAO_STE20_kinase"/>
</dbReference>
<dbReference type="EMBL" id="NIRI02000042">
    <property type="protein sequence ID" value="KAG5448081.1"/>
    <property type="molecule type" value="Genomic_DNA"/>
</dbReference>
<dbReference type="PANTHER" id="PTHR47167">
    <property type="entry name" value="SERINE/THREONINE-PROTEIN KINASE TAO1-LIKE PROTEIN"/>
    <property type="match status" value="1"/>
</dbReference>
<dbReference type="Proteomes" id="UP000286415">
    <property type="component" value="Unassembled WGS sequence"/>
</dbReference>
<organism evidence="13 14">
    <name type="scientific">Clonorchis sinensis</name>
    <name type="common">Chinese liver fluke</name>
    <dbReference type="NCBI Taxonomy" id="79923"/>
    <lineage>
        <taxon>Eukaryota</taxon>
        <taxon>Metazoa</taxon>
        <taxon>Spiralia</taxon>
        <taxon>Lophotrochozoa</taxon>
        <taxon>Platyhelminthes</taxon>
        <taxon>Trematoda</taxon>
        <taxon>Digenea</taxon>
        <taxon>Opisthorchiida</taxon>
        <taxon>Opisthorchiata</taxon>
        <taxon>Opisthorchiidae</taxon>
        <taxon>Clonorchis</taxon>
    </lineage>
</organism>
<keyword evidence="3" id="KW-0808">Transferase</keyword>
<keyword evidence="5 13" id="KW-0418">Kinase</keyword>
<evidence type="ECO:0000256" key="8">
    <source>
        <dbReference type="ARBA" id="ARBA00048679"/>
    </source>
</evidence>
<feature type="compositionally biased region" description="Polar residues" evidence="11">
    <location>
        <begin position="954"/>
        <end position="971"/>
    </location>
</feature>